<evidence type="ECO:0000256" key="6">
    <source>
        <dbReference type="ARBA" id="ARBA00022989"/>
    </source>
</evidence>
<reference evidence="11" key="2">
    <citation type="submission" date="2025-05" db="UniProtKB">
        <authorList>
            <consortium name="EnsemblMetazoa"/>
        </authorList>
    </citation>
    <scope>IDENTIFICATION</scope>
</reference>
<name>A0A6P7GTP4_DIAVI</name>
<keyword evidence="8" id="KW-0325">Glycoprotein</keyword>
<keyword evidence="5 9" id="KW-0812">Transmembrane</keyword>
<dbReference type="InterPro" id="IPR050549">
    <property type="entry name" value="MFS_Trehalose_Transporter"/>
</dbReference>
<dbReference type="FunFam" id="1.20.1250.20:FF:000218">
    <property type="entry name" value="facilitated trehalose transporter Tret1"/>
    <property type="match status" value="1"/>
</dbReference>
<dbReference type="Gene3D" id="1.20.1250.20">
    <property type="entry name" value="MFS general substrate transporter like domains"/>
    <property type="match status" value="1"/>
</dbReference>
<dbReference type="Proteomes" id="UP001652700">
    <property type="component" value="Unplaced"/>
</dbReference>
<evidence type="ECO:0000256" key="9">
    <source>
        <dbReference type="SAM" id="Phobius"/>
    </source>
</evidence>
<proteinExistence type="predicted"/>
<dbReference type="GO" id="GO:0005886">
    <property type="term" value="C:plasma membrane"/>
    <property type="evidence" value="ECO:0007669"/>
    <property type="project" value="UniProtKB-SubCell"/>
</dbReference>
<dbReference type="PANTHER" id="PTHR48021">
    <property type="match status" value="1"/>
</dbReference>
<keyword evidence="3" id="KW-1003">Cell membrane</keyword>
<feature type="transmembrane region" description="Helical" evidence="9">
    <location>
        <begin position="314"/>
        <end position="337"/>
    </location>
</feature>
<evidence type="ECO:0000256" key="4">
    <source>
        <dbReference type="ARBA" id="ARBA00022597"/>
    </source>
</evidence>
<dbReference type="PANTHER" id="PTHR48021:SF47">
    <property type="entry name" value="GH17672P"/>
    <property type="match status" value="1"/>
</dbReference>
<sequence>MEQRSEVVYKSVCENVEGKLLLKKEDGPQRRNRTFLYLSAVIANLFMFSVSSLFSWSSSAIEKLTANSSDINPLGEPITAVQESWIASLLPLGAAIGPLLSGKLCDTIGRKKTLLVMAVPNVICLLTICYARIITIFYICRFINGLVTGMAFAITPVYLSEISEVSNRGAISTLQGIFMNAGVLFSFLLGPLCSLKLLTFLCALPSILFIILFGIFIPETPVFLVSVHKEDEAKEALKKLRMTKDVNGEFKAILASFEASNQKEQGALDVFKDAGSRKALIITIGLMFTSQCSGVNPVVSYLDTIFKASGSTLPLYFLTNTVGVIQIVGNCISVALIEKLGRKILILTSAVGLLLTEITLAVYFYLKDVQQYNMDGISWLPVTSTIAFIFFISLGVSPLPFTVMGEIFPHSTKAFGSALVCCSCFVFSFAVTFLFRVFMNLYGLSFCFSLTTCFVFCGMVFIYFMLPETKGKSESEIQQMLIK</sequence>
<dbReference type="RefSeq" id="XP_028148728.1">
    <property type="nucleotide sequence ID" value="XM_028292927.1"/>
</dbReference>
<dbReference type="Pfam" id="PF00083">
    <property type="entry name" value="Sugar_tr"/>
    <property type="match status" value="1"/>
</dbReference>
<comment type="subcellular location">
    <subcellularLocation>
        <location evidence="1">Cell membrane</location>
        <topology evidence="1">Multi-pass membrane protein</topology>
    </subcellularLocation>
</comment>
<dbReference type="InterPro" id="IPR003663">
    <property type="entry name" value="Sugar/inositol_transpt"/>
</dbReference>
<evidence type="ECO:0000313" key="11">
    <source>
        <dbReference type="EnsemblMetazoa" id="XP_028148728.1"/>
    </source>
</evidence>
<feature type="transmembrane region" description="Helical" evidence="9">
    <location>
        <begin position="344"/>
        <end position="366"/>
    </location>
</feature>
<dbReference type="PROSITE" id="PS00216">
    <property type="entry name" value="SUGAR_TRANSPORT_1"/>
    <property type="match status" value="1"/>
</dbReference>
<dbReference type="GeneID" id="114342141"/>
<evidence type="ECO:0000256" key="1">
    <source>
        <dbReference type="ARBA" id="ARBA00004651"/>
    </source>
</evidence>
<gene>
    <name evidence="13" type="primary">LOC114342141</name>
</gene>
<keyword evidence="2" id="KW-0813">Transport</keyword>
<evidence type="ECO:0000256" key="8">
    <source>
        <dbReference type="ARBA" id="ARBA00023180"/>
    </source>
</evidence>
<dbReference type="EnsemblMetazoa" id="XM_028292927.2">
    <property type="protein sequence ID" value="XP_028148728.1"/>
    <property type="gene ID" value="LOC114342141"/>
</dbReference>
<dbReference type="InterPro" id="IPR036259">
    <property type="entry name" value="MFS_trans_sf"/>
</dbReference>
<feature type="domain" description="Major facilitator superfamily (MFS) profile" evidence="10">
    <location>
        <begin position="35"/>
        <end position="470"/>
    </location>
</feature>
<keyword evidence="12" id="KW-1185">Reference proteome</keyword>
<evidence type="ECO:0000313" key="12">
    <source>
        <dbReference type="Proteomes" id="UP001652700"/>
    </source>
</evidence>
<dbReference type="GO" id="GO:0022857">
    <property type="term" value="F:transmembrane transporter activity"/>
    <property type="evidence" value="ECO:0007669"/>
    <property type="project" value="InterPro"/>
</dbReference>
<feature type="transmembrane region" description="Helical" evidence="9">
    <location>
        <begin position="171"/>
        <end position="191"/>
    </location>
</feature>
<evidence type="ECO:0000313" key="13">
    <source>
        <dbReference type="RefSeq" id="XP_028148728.1"/>
    </source>
</evidence>
<feature type="transmembrane region" description="Helical" evidence="9">
    <location>
        <begin position="114"/>
        <end position="136"/>
    </location>
</feature>
<dbReference type="SUPFAM" id="SSF103473">
    <property type="entry name" value="MFS general substrate transporter"/>
    <property type="match status" value="1"/>
</dbReference>
<keyword evidence="6 9" id="KW-1133">Transmembrane helix</keyword>
<feature type="transmembrane region" description="Helical" evidence="9">
    <location>
        <begin position="142"/>
        <end position="159"/>
    </location>
</feature>
<dbReference type="OrthoDB" id="6696619at2759"/>
<dbReference type="InterPro" id="IPR005828">
    <property type="entry name" value="MFS_sugar_transport-like"/>
</dbReference>
<feature type="transmembrane region" description="Helical" evidence="9">
    <location>
        <begin position="441"/>
        <end position="466"/>
    </location>
</feature>
<keyword evidence="4" id="KW-0762">Sugar transport</keyword>
<evidence type="ECO:0000256" key="5">
    <source>
        <dbReference type="ARBA" id="ARBA00022692"/>
    </source>
</evidence>
<evidence type="ECO:0000259" key="10">
    <source>
        <dbReference type="PROSITE" id="PS50850"/>
    </source>
</evidence>
<accession>A0A6P7GTP4</accession>
<dbReference type="PRINTS" id="PR00171">
    <property type="entry name" value="SUGRTRNSPORT"/>
</dbReference>
<keyword evidence="7 9" id="KW-0472">Membrane</keyword>
<evidence type="ECO:0000256" key="7">
    <source>
        <dbReference type="ARBA" id="ARBA00023136"/>
    </source>
</evidence>
<dbReference type="PROSITE" id="PS50850">
    <property type="entry name" value="MFS"/>
    <property type="match status" value="1"/>
</dbReference>
<reference evidence="13" key="1">
    <citation type="submission" date="2025-04" db="UniProtKB">
        <authorList>
            <consortium name="RefSeq"/>
        </authorList>
    </citation>
    <scope>IDENTIFICATION</scope>
    <source>
        <tissue evidence="13">Whole insect</tissue>
    </source>
</reference>
<evidence type="ECO:0000256" key="3">
    <source>
        <dbReference type="ARBA" id="ARBA00022475"/>
    </source>
</evidence>
<feature type="transmembrane region" description="Helical" evidence="9">
    <location>
        <begin position="34"/>
        <end position="54"/>
    </location>
</feature>
<dbReference type="InterPro" id="IPR020846">
    <property type="entry name" value="MFS_dom"/>
</dbReference>
<protein>
    <submittedName>
        <fullName evidence="13">Facilitated trehalose transporter Tret1-like</fullName>
    </submittedName>
</protein>
<feature type="transmembrane region" description="Helical" evidence="9">
    <location>
        <begin position="378"/>
        <end position="402"/>
    </location>
</feature>
<evidence type="ECO:0000256" key="2">
    <source>
        <dbReference type="ARBA" id="ARBA00022448"/>
    </source>
</evidence>
<dbReference type="InterPro" id="IPR005829">
    <property type="entry name" value="Sugar_transporter_CS"/>
</dbReference>
<dbReference type="InParanoid" id="A0A6P7GTP4"/>
<dbReference type="AlphaFoldDB" id="A0A6P7GTP4"/>
<feature type="transmembrane region" description="Helical" evidence="9">
    <location>
        <begin position="197"/>
        <end position="217"/>
    </location>
</feature>
<feature type="transmembrane region" description="Helical" evidence="9">
    <location>
        <begin position="414"/>
        <end position="435"/>
    </location>
</feature>
<organism evidence="13">
    <name type="scientific">Diabrotica virgifera virgifera</name>
    <name type="common">western corn rootworm</name>
    <dbReference type="NCBI Taxonomy" id="50390"/>
    <lineage>
        <taxon>Eukaryota</taxon>
        <taxon>Metazoa</taxon>
        <taxon>Ecdysozoa</taxon>
        <taxon>Arthropoda</taxon>
        <taxon>Hexapoda</taxon>
        <taxon>Insecta</taxon>
        <taxon>Pterygota</taxon>
        <taxon>Neoptera</taxon>
        <taxon>Endopterygota</taxon>
        <taxon>Coleoptera</taxon>
        <taxon>Polyphaga</taxon>
        <taxon>Cucujiformia</taxon>
        <taxon>Chrysomeloidea</taxon>
        <taxon>Chrysomelidae</taxon>
        <taxon>Galerucinae</taxon>
        <taxon>Diabroticina</taxon>
        <taxon>Diabroticites</taxon>
        <taxon>Diabrotica</taxon>
    </lineage>
</organism>
<dbReference type="KEGG" id="dvv:114342141"/>